<dbReference type="Gene3D" id="1.20.1420.10">
    <property type="entry name" value="Talin, central domain"/>
    <property type="match status" value="1"/>
</dbReference>
<dbReference type="Gene3D" id="1.20.1410.10">
    <property type="entry name" value="I/LWEQ domain"/>
    <property type="match status" value="1"/>
</dbReference>
<protein>
    <submittedName>
        <fullName evidence="2">Cyclin d1 binding protein 1-like protein</fullName>
    </submittedName>
</protein>
<feature type="domain" description="Cyclin-D1-binding protein 1-like N-terminal" evidence="1">
    <location>
        <begin position="35"/>
        <end position="168"/>
    </location>
</feature>
<reference evidence="2" key="1">
    <citation type="submission" date="2016-07" db="EMBL/GenBank/DDBJ databases">
        <title>Salivary Glands transcriptome analysis on engorged females of Ornithodoros brasiliensis (Acari:Argasidae).</title>
        <authorList>
            <person name="Simons S.M."/>
            <person name="Carvalho E."/>
            <person name="Junqueira-de-Azevedo I."/>
            <person name="Ho P.L."/>
            <person name="Giovanni D."/>
            <person name="Mendonca R."/>
            <person name="Onofrio V."/>
            <person name="Landulfo G."/>
            <person name="Ramirez D."/>
            <person name="Barros-Battesti D."/>
        </authorList>
    </citation>
    <scope>NUCLEOTIDE SEQUENCE</scope>
    <source>
        <strain evidence="2">Female</strain>
        <tissue evidence="2">Salivary gland</tissue>
    </source>
</reference>
<feature type="non-terminal residue" evidence="2">
    <location>
        <position position="1"/>
    </location>
</feature>
<evidence type="ECO:0000313" key="2">
    <source>
        <dbReference type="EMBL" id="JAT78667.1"/>
    </source>
</evidence>
<dbReference type="InterPro" id="IPR026907">
    <property type="entry name" value="GCIP-like"/>
</dbReference>
<dbReference type="PANTHER" id="PTHR15492">
    <property type="entry name" value="CYCLIN D1-BINDING PROTEIN 1"/>
    <property type="match status" value="1"/>
</dbReference>
<dbReference type="Pfam" id="PF13324">
    <property type="entry name" value="GCIP_N"/>
    <property type="match status" value="1"/>
</dbReference>
<name>A0A1D2AHI6_ORNBR</name>
<evidence type="ECO:0000259" key="1">
    <source>
        <dbReference type="Pfam" id="PF13324"/>
    </source>
</evidence>
<dbReference type="AlphaFoldDB" id="A0A1D2AHI6"/>
<dbReference type="PANTHER" id="PTHR15492:SF1">
    <property type="entry name" value="CYCLIN-D1-BINDING PROTEIN 1"/>
    <property type="match status" value="1"/>
</dbReference>
<proteinExistence type="predicted"/>
<dbReference type="EMBL" id="GETE01001362">
    <property type="protein sequence ID" value="JAT78667.1"/>
    <property type="molecule type" value="Transcribed_RNA"/>
</dbReference>
<organism evidence="2">
    <name type="scientific">Ornithodoros brasiliensis</name>
    <name type="common">Mouro tick</name>
    <dbReference type="NCBI Taxonomy" id="888526"/>
    <lineage>
        <taxon>Eukaryota</taxon>
        <taxon>Metazoa</taxon>
        <taxon>Ecdysozoa</taxon>
        <taxon>Arthropoda</taxon>
        <taxon>Chelicerata</taxon>
        <taxon>Arachnida</taxon>
        <taxon>Acari</taxon>
        <taxon>Parasitiformes</taxon>
        <taxon>Ixodida</taxon>
        <taxon>Ixodoidea</taxon>
        <taxon>Argasidae</taxon>
        <taxon>Ornithodorinae</taxon>
        <taxon>Ornithodoros</taxon>
    </lineage>
</organism>
<accession>A0A1D2AHI6</accession>
<sequence length="199" mass="21880">FYDSLDVLCNQLKGREITFRNTEIYNREEYWAKFGSVAKLVSHESSKLCMALAQPPMPATKEQEALVASLEKACLAFVSAATELPRSQGSTLSGEVAHSTWQILKAVQNLLQVFIKAGAAHLQAVGTVWEKCNVVETIPKDNKDAVSCILKGQYGIIQDATEELETAIRTDDMEAESGERIPVRNGFTQPPEIYLVCAG</sequence>
<dbReference type="InterPro" id="IPR049317">
    <property type="entry name" value="GCIP-like_N"/>
</dbReference>
<dbReference type="GO" id="GO:0005634">
    <property type="term" value="C:nucleus"/>
    <property type="evidence" value="ECO:0007669"/>
    <property type="project" value="TreeGrafter"/>
</dbReference>